<feature type="compositionally biased region" description="Basic residues" evidence="1">
    <location>
        <begin position="11"/>
        <end position="26"/>
    </location>
</feature>
<dbReference type="AlphaFoldDB" id="A0A448X4F6"/>
<dbReference type="Proteomes" id="UP000784294">
    <property type="component" value="Unassembled WGS sequence"/>
</dbReference>
<dbReference type="EMBL" id="CAAALY010089844">
    <property type="protein sequence ID" value="VEL27783.1"/>
    <property type="molecule type" value="Genomic_DNA"/>
</dbReference>
<gene>
    <name evidence="2" type="ORF">PXEA_LOCUS21223</name>
</gene>
<sequence>MTDESLAPFQRNRRRLPRQQRQHKPHETKQVCTGIEEDYLGNSVSMNLPDVRHMTDESLAPFHRNRGRLPRKPRQHESSSKAQSTAGQEESAVVFWWNRPSNLFTEHFHSKRK</sequence>
<organism evidence="2 3">
    <name type="scientific">Protopolystoma xenopodis</name>
    <dbReference type="NCBI Taxonomy" id="117903"/>
    <lineage>
        <taxon>Eukaryota</taxon>
        <taxon>Metazoa</taxon>
        <taxon>Spiralia</taxon>
        <taxon>Lophotrochozoa</taxon>
        <taxon>Platyhelminthes</taxon>
        <taxon>Monogenea</taxon>
        <taxon>Polyopisthocotylea</taxon>
        <taxon>Polystomatidea</taxon>
        <taxon>Polystomatidae</taxon>
        <taxon>Protopolystoma</taxon>
    </lineage>
</organism>
<feature type="region of interest" description="Disordered" evidence="1">
    <location>
        <begin position="58"/>
        <end position="90"/>
    </location>
</feature>
<evidence type="ECO:0000313" key="2">
    <source>
        <dbReference type="EMBL" id="VEL27783.1"/>
    </source>
</evidence>
<proteinExistence type="predicted"/>
<name>A0A448X4F6_9PLAT</name>
<protein>
    <submittedName>
        <fullName evidence="2">Uncharacterized protein</fullName>
    </submittedName>
</protein>
<reference evidence="2" key="1">
    <citation type="submission" date="2018-11" db="EMBL/GenBank/DDBJ databases">
        <authorList>
            <consortium name="Pathogen Informatics"/>
        </authorList>
    </citation>
    <scope>NUCLEOTIDE SEQUENCE</scope>
</reference>
<evidence type="ECO:0000313" key="3">
    <source>
        <dbReference type="Proteomes" id="UP000784294"/>
    </source>
</evidence>
<feature type="region of interest" description="Disordered" evidence="1">
    <location>
        <begin position="1"/>
        <end position="30"/>
    </location>
</feature>
<comment type="caution">
    <text evidence="2">The sequence shown here is derived from an EMBL/GenBank/DDBJ whole genome shotgun (WGS) entry which is preliminary data.</text>
</comment>
<keyword evidence="3" id="KW-1185">Reference proteome</keyword>
<accession>A0A448X4F6</accession>
<feature type="compositionally biased region" description="Basic residues" evidence="1">
    <location>
        <begin position="63"/>
        <end position="74"/>
    </location>
</feature>
<evidence type="ECO:0000256" key="1">
    <source>
        <dbReference type="SAM" id="MobiDB-lite"/>
    </source>
</evidence>